<gene>
    <name evidence="6" type="ORF">F8C67_13480</name>
</gene>
<dbReference type="PROSITE" id="PS51257">
    <property type="entry name" value="PROKAR_LIPOPROTEIN"/>
    <property type="match status" value="1"/>
</dbReference>
<evidence type="ECO:0000256" key="4">
    <source>
        <dbReference type="PIRSR" id="PIRSR000303-1"/>
    </source>
</evidence>
<protein>
    <recommendedName>
        <fullName evidence="5">Glutathione peroxidase</fullName>
    </recommendedName>
</protein>
<evidence type="ECO:0000256" key="1">
    <source>
        <dbReference type="ARBA" id="ARBA00006926"/>
    </source>
</evidence>
<dbReference type="Proteomes" id="UP000468650">
    <property type="component" value="Unassembled WGS sequence"/>
</dbReference>
<evidence type="ECO:0000256" key="5">
    <source>
        <dbReference type="RuleBase" id="RU000499"/>
    </source>
</evidence>
<reference evidence="6 7" key="1">
    <citation type="submission" date="2019-09" db="EMBL/GenBank/DDBJ databases">
        <title>Genomes of family Cryomorphaceae.</title>
        <authorList>
            <person name="Bowman J.P."/>
        </authorList>
    </citation>
    <scope>NUCLEOTIDE SEQUENCE [LARGE SCALE GENOMIC DNA]</scope>
    <source>
        <strain evidence="6 7">LMG 25704</strain>
    </source>
</reference>
<dbReference type="InterPro" id="IPR029759">
    <property type="entry name" value="GPX_AS"/>
</dbReference>
<dbReference type="OrthoDB" id="9789406at2"/>
<dbReference type="FunFam" id="3.40.30.10:FF:000010">
    <property type="entry name" value="Glutathione peroxidase"/>
    <property type="match status" value="1"/>
</dbReference>
<organism evidence="6 7">
    <name type="scientific">Phaeocystidibacter luteus</name>
    <dbReference type="NCBI Taxonomy" id="911197"/>
    <lineage>
        <taxon>Bacteria</taxon>
        <taxon>Pseudomonadati</taxon>
        <taxon>Bacteroidota</taxon>
        <taxon>Flavobacteriia</taxon>
        <taxon>Flavobacteriales</taxon>
        <taxon>Phaeocystidibacteraceae</taxon>
        <taxon>Phaeocystidibacter</taxon>
    </lineage>
</organism>
<comment type="caution">
    <text evidence="6">The sequence shown here is derived from an EMBL/GenBank/DDBJ whole genome shotgun (WGS) entry which is preliminary data.</text>
</comment>
<dbReference type="PIRSF" id="PIRSF000303">
    <property type="entry name" value="Glutathion_perox"/>
    <property type="match status" value="1"/>
</dbReference>
<evidence type="ECO:0000256" key="3">
    <source>
        <dbReference type="ARBA" id="ARBA00023002"/>
    </source>
</evidence>
<dbReference type="PROSITE" id="PS51355">
    <property type="entry name" value="GLUTATHIONE_PEROXID_3"/>
    <property type="match status" value="1"/>
</dbReference>
<sequence length="198" mass="22020">MKYLVPIFLAATVACSNQSEQSTQIAENTTTESTPETPTMSFYDFEVTDLEGESFNFESLKGKRVLIVNTASECGYTPQYAQLQELYEEYGGESFTIVGFPANNFGGQEPGSDAEIRSFCSKNYGVSFPMMSKISVKGDDMHQVYQWLTQSDMNGVSDATVQWNFHKFLIDENGNWVASHPSSVTPLDEKITSFAKGE</sequence>
<dbReference type="GO" id="GO:0004601">
    <property type="term" value="F:peroxidase activity"/>
    <property type="evidence" value="ECO:0007669"/>
    <property type="project" value="UniProtKB-KW"/>
</dbReference>
<dbReference type="InterPro" id="IPR000889">
    <property type="entry name" value="Glutathione_peroxidase"/>
</dbReference>
<name>A0A6N6RE60_9FLAO</name>
<keyword evidence="7" id="KW-1185">Reference proteome</keyword>
<dbReference type="AlphaFoldDB" id="A0A6N6RE60"/>
<dbReference type="RefSeq" id="WP_151668391.1">
    <property type="nucleotide sequence ID" value="NZ_WBVO01000014.1"/>
</dbReference>
<dbReference type="PRINTS" id="PR01011">
    <property type="entry name" value="GLUTPROXDASE"/>
</dbReference>
<dbReference type="PANTHER" id="PTHR11592">
    <property type="entry name" value="GLUTATHIONE PEROXIDASE"/>
    <property type="match status" value="1"/>
</dbReference>
<dbReference type="Pfam" id="PF00255">
    <property type="entry name" value="GSHPx"/>
    <property type="match status" value="1"/>
</dbReference>
<keyword evidence="3 5" id="KW-0560">Oxidoreductase</keyword>
<evidence type="ECO:0000256" key="2">
    <source>
        <dbReference type="ARBA" id="ARBA00022559"/>
    </source>
</evidence>
<dbReference type="Gene3D" id="3.40.30.10">
    <property type="entry name" value="Glutaredoxin"/>
    <property type="match status" value="1"/>
</dbReference>
<dbReference type="PANTHER" id="PTHR11592:SF78">
    <property type="entry name" value="GLUTATHIONE PEROXIDASE"/>
    <property type="match status" value="1"/>
</dbReference>
<dbReference type="InterPro" id="IPR036249">
    <property type="entry name" value="Thioredoxin-like_sf"/>
</dbReference>
<dbReference type="EMBL" id="WBVO01000014">
    <property type="protein sequence ID" value="KAB2805458.1"/>
    <property type="molecule type" value="Genomic_DNA"/>
</dbReference>
<dbReference type="PROSITE" id="PS00460">
    <property type="entry name" value="GLUTATHIONE_PEROXID_1"/>
    <property type="match status" value="1"/>
</dbReference>
<accession>A0A6N6RE60</accession>
<dbReference type="GO" id="GO:0034599">
    <property type="term" value="P:cellular response to oxidative stress"/>
    <property type="evidence" value="ECO:0007669"/>
    <property type="project" value="TreeGrafter"/>
</dbReference>
<evidence type="ECO:0000313" key="7">
    <source>
        <dbReference type="Proteomes" id="UP000468650"/>
    </source>
</evidence>
<keyword evidence="2 5" id="KW-0575">Peroxidase</keyword>
<proteinExistence type="inferred from homology"/>
<comment type="similarity">
    <text evidence="1 5">Belongs to the glutathione peroxidase family.</text>
</comment>
<dbReference type="SUPFAM" id="SSF52833">
    <property type="entry name" value="Thioredoxin-like"/>
    <property type="match status" value="1"/>
</dbReference>
<evidence type="ECO:0000313" key="6">
    <source>
        <dbReference type="EMBL" id="KAB2805458.1"/>
    </source>
</evidence>
<dbReference type="CDD" id="cd00340">
    <property type="entry name" value="GSH_Peroxidase"/>
    <property type="match status" value="1"/>
</dbReference>
<feature type="active site" evidence="4">
    <location>
        <position position="74"/>
    </location>
</feature>